<reference evidence="5 6" key="1">
    <citation type="submission" date="2019-07" db="EMBL/GenBank/DDBJ databases">
        <title>Whole genome shotgun sequence of Oceanobacillus sojae NBRC 105379.</title>
        <authorList>
            <person name="Hosoyama A."/>
            <person name="Uohara A."/>
            <person name="Ohji S."/>
            <person name="Ichikawa N."/>
        </authorList>
    </citation>
    <scope>NUCLEOTIDE SEQUENCE [LARGE SCALE GENOMIC DNA]</scope>
    <source>
        <strain evidence="5 6">NBRC 105379</strain>
    </source>
</reference>
<dbReference type="Proteomes" id="UP000321558">
    <property type="component" value="Unassembled WGS sequence"/>
</dbReference>
<keyword evidence="6" id="KW-1185">Reference proteome</keyword>
<dbReference type="InterPro" id="IPR029050">
    <property type="entry name" value="Immunoprotect_excell_Ig-like"/>
</dbReference>
<feature type="domain" description="DUF4352" evidence="4">
    <location>
        <begin position="94"/>
        <end position="197"/>
    </location>
</feature>
<feature type="signal peptide" evidence="3">
    <location>
        <begin position="1"/>
        <end position="20"/>
    </location>
</feature>
<feature type="compositionally biased region" description="Acidic residues" evidence="2">
    <location>
        <begin position="27"/>
        <end position="66"/>
    </location>
</feature>
<dbReference type="EMBL" id="BJYM01000013">
    <property type="protein sequence ID" value="GEN88360.1"/>
    <property type="molecule type" value="Genomic_DNA"/>
</dbReference>
<gene>
    <name evidence="5" type="ORF">OSO01_30990</name>
</gene>
<keyword evidence="1 3" id="KW-0732">Signal</keyword>
<comment type="caution">
    <text evidence="5">The sequence shown here is derived from an EMBL/GenBank/DDBJ whole genome shotgun (WGS) entry which is preliminary data.</text>
</comment>
<dbReference type="OrthoDB" id="2720783at2"/>
<dbReference type="Gene3D" id="2.60.40.1240">
    <property type="match status" value="1"/>
</dbReference>
<evidence type="ECO:0000256" key="2">
    <source>
        <dbReference type="SAM" id="MobiDB-lite"/>
    </source>
</evidence>
<protein>
    <recommendedName>
        <fullName evidence="4">DUF4352 domain-containing protein</fullName>
    </recommendedName>
</protein>
<organism evidence="5 6">
    <name type="scientific">Oceanobacillus sojae</name>
    <dbReference type="NCBI Taxonomy" id="582851"/>
    <lineage>
        <taxon>Bacteria</taxon>
        <taxon>Bacillati</taxon>
        <taxon>Bacillota</taxon>
        <taxon>Bacilli</taxon>
        <taxon>Bacillales</taxon>
        <taxon>Bacillaceae</taxon>
        <taxon>Oceanobacillus</taxon>
    </lineage>
</organism>
<dbReference type="STRING" id="582851.GCA_900162665_01875"/>
<dbReference type="Pfam" id="PF11611">
    <property type="entry name" value="DUF4352"/>
    <property type="match status" value="1"/>
</dbReference>
<name>A0A511ZLS8_9BACI</name>
<evidence type="ECO:0000256" key="1">
    <source>
        <dbReference type="ARBA" id="ARBA00022729"/>
    </source>
</evidence>
<evidence type="ECO:0000256" key="3">
    <source>
        <dbReference type="SAM" id="SignalP"/>
    </source>
</evidence>
<sequence length="218" mass="24067">MIKNKQIAILLLLITGLLLAACSNDNEQPEESEPAETEQTETDIQEEGTESESADEASTEEEDESSINDEYIEHQLGLSIGDTAIVVSSEEDYKYEVTVNEVSYRDELENVTLYEDTFVLADVTVKNVDEKAFNAADIFTPALGELDSNKYTPAISPDYLGNTSEITLVEGELAPGDSVEGTFVFDVAQAKQYNLAFGHAGDQIKTRAEWEFSEDEIQ</sequence>
<feature type="chain" id="PRO_5038708002" description="DUF4352 domain-containing protein" evidence="3">
    <location>
        <begin position="21"/>
        <end position="218"/>
    </location>
</feature>
<dbReference type="InterPro" id="IPR029051">
    <property type="entry name" value="DUF4352"/>
</dbReference>
<dbReference type="PROSITE" id="PS51257">
    <property type="entry name" value="PROKAR_LIPOPROTEIN"/>
    <property type="match status" value="1"/>
</dbReference>
<evidence type="ECO:0000313" key="5">
    <source>
        <dbReference type="EMBL" id="GEN88360.1"/>
    </source>
</evidence>
<evidence type="ECO:0000313" key="6">
    <source>
        <dbReference type="Proteomes" id="UP000321558"/>
    </source>
</evidence>
<accession>A0A511ZLS8</accession>
<evidence type="ECO:0000259" key="4">
    <source>
        <dbReference type="Pfam" id="PF11611"/>
    </source>
</evidence>
<proteinExistence type="predicted"/>
<dbReference type="RefSeq" id="WP_147211319.1">
    <property type="nucleotide sequence ID" value="NZ_BJYM01000013.1"/>
</dbReference>
<feature type="region of interest" description="Disordered" evidence="2">
    <location>
        <begin position="24"/>
        <end position="66"/>
    </location>
</feature>
<dbReference type="AlphaFoldDB" id="A0A511ZLS8"/>